<feature type="region of interest" description="Disordered" evidence="5">
    <location>
        <begin position="97"/>
        <end position="121"/>
    </location>
</feature>
<dbReference type="GO" id="GO:0016020">
    <property type="term" value="C:membrane"/>
    <property type="evidence" value="ECO:0007669"/>
    <property type="project" value="UniProtKB-SubCell"/>
</dbReference>
<keyword evidence="2 6" id="KW-0812">Transmembrane</keyword>
<dbReference type="InterPro" id="IPR007792">
    <property type="entry name" value="T4SS_VirB3/TrbD/AvhB"/>
</dbReference>
<keyword evidence="8" id="KW-1185">Reference proteome</keyword>
<dbReference type="Proteomes" id="UP000325255">
    <property type="component" value="Unassembled WGS sequence"/>
</dbReference>
<evidence type="ECO:0000256" key="1">
    <source>
        <dbReference type="ARBA" id="ARBA00004370"/>
    </source>
</evidence>
<name>A0A5M6IMV0_9PROT</name>
<proteinExistence type="predicted"/>
<dbReference type="AlphaFoldDB" id="A0A5M6IMV0"/>
<dbReference type="EMBL" id="VWPK01000047">
    <property type="protein sequence ID" value="KAA5609593.1"/>
    <property type="molecule type" value="Genomic_DNA"/>
</dbReference>
<evidence type="ECO:0000256" key="5">
    <source>
        <dbReference type="SAM" id="MobiDB-lite"/>
    </source>
</evidence>
<reference evidence="7 8" key="1">
    <citation type="submission" date="2019-09" db="EMBL/GenBank/DDBJ databases">
        <title>Genome sequence of Rhodovastum atsumiense, a diverse member of the Acetobacteraceae family of non-sulfur purple photosynthetic bacteria.</title>
        <authorList>
            <person name="Meyer T."/>
            <person name="Kyndt J."/>
        </authorList>
    </citation>
    <scope>NUCLEOTIDE SEQUENCE [LARGE SCALE GENOMIC DNA]</scope>
    <source>
        <strain evidence="7 8">DSM 21279</strain>
    </source>
</reference>
<comment type="caution">
    <text evidence="7">The sequence shown here is derived from an EMBL/GenBank/DDBJ whole genome shotgun (WGS) entry which is preliminary data.</text>
</comment>
<evidence type="ECO:0000256" key="3">
    <source>
        <dbReference type="ARBA" id="ARBA00022989"/>
    </source>
</evidence>
<protein>
    <submittedName>
        <fullName evidence="7">Type IV secretion system protein VirB3</fullName>
    </submittedName>
</protein>
<evidence type="ECO:0000256" key="2">
    <source>
        <dbReference type="ARBA" id="ARBA00022692"/>
    </source>
</evidence>
<keyword evidence="3 6" id="KW-1133">Transmembrane helix</keyword>
<dbReference type="Pfam" id="PF05101">
    <property type="entry name" value="VirB3"/>
    <property type="match status" value="1"/>
</dbReference>
<gene>
    <name evidence="7" type="ORF">F1189_23500</name>
</gene>
<evidence type="ECO:0000256" key="4">
    <source>
        <dbReference type="ARBA" id="ARBA00023136"/>
    </source>
</evidence>
<keyword evidence="4 6" id="KW-0472">Membrane</keyword>
<accession>A0A5M6IMV0</accession>
<dbReference type="OrthoDB" id="9799932at2"/>
<comment type="subcellular location">
    <subcellularLocation>
        <location evidence="1">Membrane</location>
    </subcellularLocation>
</comment>
<feature type="transmembrane region" description="Helical" evidence="6">
    <location>
        <begin position="50"/>
        <end position="68"/>
    </location>
</feature>
<organism evidence="7 8">
    <name type="scientific">Rhodovastum atsumiense</name>
    <dbReference type="NCBI Taxonomy" id="504468"/>
    <lineage>
        <taxon>Bacteria</taxon>
        <taxon>Pseudomonadati</taxon>
        <taxon>Pseudomonadota</taxon>
        <taxon>Alphaproteobacteria</taxon>
        <taxon>Acetobacterales</taxon>
        <taxon>Acetobacteraceae</taxon>
        <taxon>Rhodovastum</taxon>
    </lineage>
</organism>
<evidence type="ECO:0000313" key="7">
    <source>
        <dbReference type="EMBL" id="KAA5609593.1"/>
    </source>
</evidence>
<feature type="transmembrane region" description="Helical" evidence="6">
    <location>
        <begin position="24"/>
        <end position="44"/>
    </location>
</feature>
<evidence type="ECO:0000313" key="8">
    <source>
        <dbReference type="Proteomes" id="UP000325255"/>
    </source>
</evidence>
<evidence type="ECO:0000256" key="6">
    <source>
        <dbReference type="SAM" id="Phobius"/>
    </source>
</evidence>
<sequence>MPAASSDPHAGREDALYLGATRPAMWFGLPIMAAVVLVATAYMIQVTITGWRGIVWAICLVGPAWIGARHAVARSPYGLNVVALWIRTSALCGDCDTWGGSSRSPSPNRPPVRPRGMRYVV</sequence>